<keyword evidence="1" id="KW-0614">Plasmid</keyword>
<dbReference type="Proteomes" id="UP000238954">
    <property type="component" value="Unassembled WGS sequence"/>
</dbReference>
<evidence type="ECO:0000313" key="1">
    <source>
        <dbReference type="EMBL" id="PQM25759.1"/>
    </source>
</evidence>
<protein>
    <submittedName>
        <fullName evidence="1">Conjugal transfer protein TraJ</fullName>
    </submittedName>
</protein>
<dbReference type="Pfam" id="PF21983">
    <property type="entry name" value="NikA-like"/>
    <property type="match status" value="1"/>
</dbReference>
<dbReference type="OrthoDB" id="7595056at2"/>
<comment type="caution">
    <text evidence="1">The sequence shown here is derived from an EMBL/GenBank/DDBJ whole genome shotgun (WGS) entry which is preliminary data.</text>
</comment>
<evidence type="ECO:0000313" key="2">
    <source>
        <dbReference type="Proteomes" id="UP000238954"/>
    </source>
</evidence>
<dbReference type="EMBL" id="PHFW01000004">
    <property type="protein sequence ID" value="PQM25759.1"/>
    <property type="molecule type" value="Genomic_DNA"/>
</dbReference>
<proteinExistence type="predicted"/>
<gene>
    <name evidence="1" type="ORF">CVO77_20200</name>
</gene>
<name>A0A2S8B0E9_9SPHN</name>
<organism evidence="1 2">
    <name type="scientific">Sphingopyxis lindanitolerans</name>
    <dbReference type="NCBI Taxonomy" id="2054227"/>
    <lineage>
        <taxon>Bacteria</taxon>
        <taxon>Pseudomonadati</taxon>
        <taxon>Pseudomonadota</taxon>
        <taxon>Alphaproteobacteria</taxon>
        <taxon>Sphingomonadales</taxon>
        <taxon>Sphingomonadaceae</taxon>
        <taxon>Sphingopyxis</taxon>
    </lineage>
</organism>
<dbReference type="RefSeq" id="WP_006954189.1">
    <property type="nucleotide sequence ID" value="NZ_PHFW01000004.1"/>
</dbReference>
<dbReference type="InterPro" id="IPR053842">
    <property type="entry name" value="NikA-like"/>
</dbReference>
<dbReference type="AlphaFoldDB" id="A0A2S8B0E9"/>
<keyword evidence="2" id="KW-1185">Reference proteome</keyword>
<reference evidence="2" key="1">
    <citation type="submission" date="2017-11" db="EMBL/GenBank/DDBJ databases">
        <title>The complete genome sequence of Sphingopyxis pomeranensis sp. nov. strain WS5A3p.</title>
        <authorList>
            <person name="Kaminski M.A."/>
        </authorList>
    </citation>
    <scope>NUCLEOTIDE SEQUENCE [LARGE SCALE GENOMIC DNA]</scope>
    <source>
        <strain evidence="2">WS5A3p</strain>
    </source>
</reference>
<geneLocation type="plasmid" evidence="1">
    <name>unnamed1</name>
</geneLocation>
<sequence>MNDKPKAKRERHHVKIWCSAEEKAEIEAAAQATGLSASTYLRVLGLGHEPRPLIDIEQGRELVRVNGDLGRLGGLLKLWLTDDAKLEEMAPERMPVIIRGVLAKIEANQEELSGIIRKVLRSRQDFSG</sequence>
<accession>A0A2S8B0E9</accession>